<organism evidence="7 8">
    <name type="scientific">Roseococcus pinisoli</name>
    <dbReference type="NCBI Taxonomy" id="2835040"/>
    <lineage>
        <taxon>Bacteria</taxon>
        <taxon>Pseudomonadati</taxon>
        <taxon>Pseudomonadota</taxon>
        <taxon>Alphaproteobacteria</taxon>
        <taxon>Acetobacterales</taxon>
        <taxon>Roseomonadaceae</taxon>
        <taxon>Roseococcus</taxon>
    </lineage>
</organism>
<dbReference type="Proteomes" id="UP000766336">
    <property type="component" value="Unassembled WGS sequence"/>
</dbReference>
<dbReference type="PANTHER" id="PTHR44688">
    <property type="entry name" value="DNA-BINDING TRANSCRIPTIONAL ACTIVATOR DEVR_DOSR"/>
    <property type="match status" value="1"/>
</dbReference>
<dbReference type="PANTHER" id="PTHR44688:SF16">
    <property type="entry name" value="DNA-BINDING TRANSCRIPTIONAL ACTIVATOR DEVR_DOSR"/>
    <property type="match status" value="1"/>
</dbReference>
<reference evidence="7 8" key="1">
    <citation type="submission" date="2021-05" db="EMBL/GenBank/DDBJ databases">
        <title>Roseococcus sp. XZZS9, whole genome shotgun sequencing project.</title>
        <authorList>
            <person name="Zhao G."/>
            <person name="Shen L."/>
        </authorList>
    </citation>
    <scope>NUCLEOTIDE SEQUENCE [LARGE SCALE GENOMIC DNA]</scope>
    <source>
        <strain evidence="7 8">XZZS9</strain>
    </source>
</reference>
<dbReference type="EMBL" id="JAHCDA010000004">
    <property type="protein sequence ID" value="MBS7813305.1"/>
    <property type="molecule type" value="Genomic_DNA"/>
</dbReference>
<dbReference type="SUPFAM" id="SSF46894">
    <property type="entry name" value="C-terminal effector domain of the bipartite response regulators"/>
    <property type="match status" value="1"/>
</dbReference>
<dbReference type="PROSITE" id="PS50043">
    <property type="entry name" value="HTH_LUXR_2"/>
    <property type="match status" value="1"/>
</dbReference>
<feature type="domain" description="Response regulatory" evidence="6">
    <location>
        <begin position="4"/>
        <end position="121"/>
    </location>
</feature>
<accession>A0ABS5QK62</accession>
<keyword evidence="8" id="KW-1185">Reference proteome</keyword>
<evidence type="ECO:0000256" key="3">
    <source>
        <dbReference type="ARBA" id="ARBA00023163"/>
    </source>
</evidence>
<evidence type="ECO:0000256" key="4">
    <source>
        <dbReference type="PROSITE-ProRule" id="PRU00169"/>
    </source>
</evidence>
<dbReference type="SMART" id="SM00448">
    <property type="entry name" value="REC"/>
    <property type="match status" value="1"/>
</dbReference>
<proteinExistence type="predicted"/>
<evidence type="ECO:0000259" key="6">
    <source>
        <dbReference type="PROSITE" id="PS50110"/>
    </source>
</evidence>
<dbReference type="InterPro" id="IPR001789">
    <property type="entry name" value="Sig_transdc_resp-reg_receiver"/>
</dbReference>
<dbReference type="InterPro" id="IPR011006">
    <property type="entry name" value="CheY-like_superfamily"/>
</dbReference>
<dbReference type="InterPro" id="IPR016032">
    <property type="entry name" value="Sig_transdc_resp-reg_C-effctor"/>
</dbReference>
<dbReference type="CDD" id="cd06170">
    <property type="entry name" value="LuxR_C_like"/>
    <property type="match status" value="1"/>
</dbReference>
<dbReference type="InterPro" id="IPR000792">
    <property type="entry name" value="Tscrpt_reg_LuxR_C"/>
</dbReference>
<dbReference type="SMART" id="SM00421">
    <property type="entry name" value="HTH_LUXR"/>
    <property type="match status" value="1"/>
</dbReference>
<sequence length="207" mass="22066">MDQMVHVVDDDTAVRRSLAMLLRSAGHQVATYASAEALLEEGETAEGLAAGCIILDVRMPGMDGLSLMDLLSRRAIHLPVVVVTGHGDIPLAVRAMRAGAQDFVEKPYAEERILEAVGTALASSRQADRQRLLTVQAQAKVSALSPREREVLAALVEGKANKVIGYDLGISPRTVEVHRANLMEKLGVRSLPEAVRIGLAGGVGRMG</sequence>
<dbReference type="Gene3D" id="3.40.50.2300">
    <property type="match status" value="1"/>
</dbReference>
<keyword evidence="2" id="KW-0238">DNA-binding</keyword>
<dbReference type="PRINTS" id="PR00038">
    <property type="entry name" value="HTHLUXR"/>
</dbReference>
<dbReference type="InterPro" id="IPR036388">
    <property type="entry name" value="WH-like_DNA-bd_sf"/>
</dbReference>
<keyword evidence="4" id="KW-0597">Phosphoprotein</keyword>
<evidence type="ECO:0000256" key="2">
    <source>
        <dbReference type="ARBA" id="ARBA00023125"/>
    </source>
</evidence>
<dbReference type="PROSITE" id="PS50110">
    <property type="entry name" value="RESPONSE_REGULATORY"/>
    <property type="match status" value="1"/>
</dbReference>
<gene>
    <name evidence="7" type="ORF">KHU32_20350</name>
</gene>
<dbReference type="PROSITE" id="PS00622">
    <property type="entry name" value="HTH_LUXR_1"/>
    <property type="match status" value="1"/>
</dbReference>
<dbReference type="Pfam" id="PF00196">
    <property type="entry name" value="GerE"/>
    <property type="match status" value="1"/>
</dbReference>
<evidence type="ECO:0000313" key="7">
    <source>
        <dbReference type="EMBL" id="MBS7813305.1"/>
    </source>
</evidence>
<name>A0ABS5QK62_9PROT</name>
<evidence type="ECO:0000259" key="5">
    <source>
        <dbReference type="PROSITE" id="PS50043"/>
    </source>
</evidence>
<comment type="caution">
    <text evidence="7">The sequence shown here is derived from an EMBL/GenBank/DDBJ whole genome shotgun (WGS) entry which is preliminary data.</text>
</comment>
<keyword evidence="3" id="KW-0804">Transcription</keyword>
<evidence type="ECO:0000313" key="8">
    <source>
        <dbReference type="Proteomes" id="UP000766336"/>
    </source>
</evidence>
<keyword evidence="1" id="KW-0805">Transcription regulation</keyword>
<feature type="domain" description="HTH luxR-type" evidence="5">
    <location>
        <begin position="137"/>
        <end position="202"/>
    </location>
</feature>
<dbReference type="Gene3D" id="1.10.10.10">
    <property type="entry name" value="Winged helix-like DNA-binding domain superfamily/Winged helix DNA-binding domain"/>
    <property type="match status" value="1"/>
</dbReference>
<dbReference type="CDD" id="cd17537">
    <property type="entry name" value="REC_FixJ"/>
    <property type="match status" value="1"/>
</dbReference>
<dbReference type="SUPFAM" id="SSF52172">
    <property type="entry name" value="CheY-like"/>
    <property type="match status" value="1"/>
</dbReference>
<feature type="modified residue" description="4-aspartylphosphate" evidence="4">
    <location>
        <position position="56"/>
    </location>
</feature>
<protein>
    <submittedName>
        <fullName evidence="7">Response regulator</fullName>
    </submittedName>
</protein>
<dbReference type="Pfam" id="PF00072">
    <property type="entry name" value="Response_reg"/>
    <property type="match status" value="1"/>
</dbReference>
<dbReference type="RefSeq" id="WP_213671994.1">
    <property type="nucleotide sequence ID" value="NZ_JAHCDA010000004.1"/>
</dbReference>
<evidence type="ECO:0000256" key="1">
    <source>
        <dbReference type="ARBA" id="ARBA00023015"/>
    </source>
</evidence>